<evidence type="ECO:0000313" key="9">
    <source>
        <dbReference type="Proteomes" id="UP000269721"/>
    </source>
</evidence>
<evidence type="ECO:0000256" key="3">
    <source>
        <dbReference type="ARBA" id="ARBA00008057"/>
    </source>
</evidence>
<dbReference type="Proteomes" id="UP000269721">
    <property type="component" value="Unassembled WGS sequence"/>
</dbReference>
<reference evidence="9" key="1">
    <citation type="journal article" date="2018" name="Nat. Microbiol.">
        <title>Leveraging single-cell genomics to expand the fungal tree of life.</title>
        <authorList>
            <person name="Ahrendt S.R."/>
            <person name="Quandt C.A."/>
            <person name="Ciobanu D."/>
            <person name="Clum A."/>
            <person name="Salamov A."/>
            <person name="Andreopoulos B."/>
            <person name="Cheng J.F."/>
            <person name="Woyke T."/>
            <person name="Pelin A."/>
            <person name="Henrissat B."/>
            <person name="Reynolds N.K."/>
            <person name="Benny G.L."/>
            <person name="Smith M.E."/>
            <person name="James T.Y."/>
            <person name="Grigoriev I.V."/>
        </authorList>
    </citation>
    <scope>NUCLEOTIDE SEQUENCE [LARGE SCALE GENOMIC DNA]</scope>
</reference>
<evidence type="ECO:0000256" key="1">
    <source>
        <dbReference type="ARBA" id="ARBA00002212"/>
    </source>
</evidence>
<evidence type="ECO:0000256" key="6">
    <source>
        <dbReference type="SAM" id="MobiDB-lite"/>
    </source>
</evidence>
<gene>
    <name evidence="8" type="ORF">BDK51DRAFT_30883</name>
</gene>
<evidence type="ECO:0000256" key="2">
    <source>
        <dbReference type="ARBA" id="ARBA00004123"/>
    </source>
</evidence>
<protein>
    <recommendedName>
        <fullName evidence="7">Histone chaperone domain-containing protein</fullName>
    </recommendedName>
</protein>
<evidence type="ECO:0000256" key="5">
    <source>
        <dbReference type="ARBA" id="ARBA00023242"/>
    </source>
</evidence>
<feature type="region of interest" description="Disordered" evidence="6">
    <location>
        <begin position="1"/>
        <end position="20"/>
    </location>
</feature>
<name>A0A4P9WDU1_9FUNG</name>
<keyword evidence="5" id="KW-0539">Nucleus</keyword>
<organism evidence="8 9">
    <name type="scientific">Blyttiomyces helicus</name>
    <dbReference type="NCBI Taxonomy" id="388810"/>
    <lineage>
        <taxon>Eukaryota</taxon>
        <taxon>Fungi</taxon>
        <taxon>Fungi incertae sedis</taxon>
        <taxon>Chytridiomycota</taxon>
        <taxon>Chytridiomycota incertae sedis</taxon>
        <taxon>Chytridiomycetes</taxon>
        <taxon>Chytridiomycetes incertae sedis</taxon>
        <taxon>Blyttiomyces</taxon>
    </lineage>
</organism>
<feature type="region of interest" description="Disordered" evidence="6">
    <location>
        <begin position="51"/>
        <end position="75"/>
    </location>
</feature>
<feature type="compositionally biased region" description="Acidic residues" evidence="6">
    <location>
        <begin position="124"/>
        <end position="134"/>
    </location>
</feature>
<evidence type="ECO:0000256" key="4">
    <source>
        <dbReference type="ARBA" id="ARBA00023186"/>
    </source>
</evidence>
<feature type="domain" description="Histone chaperone" evidence="7">
    <location>
        <begin position="89"/>
        <end position="117"/>
    </location>
</feature>
<evidence type="ECO:0000259" key="7">
    <source>
        <dbReference type="Pfam" id="PF09649"/>
    </source>
</evidence>
<dbReference type="GO" id="GO:0005634">
    <property type="term" value="C:nucleus"/>
    <property type="evidence" value="ECO:0007669"/>
    <property type="project" value="UniProtKB-SubCell"/>
</dbReference>
<feature type="region of interest" description="Disordered" evidence="6">
    <location>
        <begin position="124"/>
        <end position="146"/>
    </location>
</feature>
<dbReference type="EMBL" id="KZ995509">
    <property type="protein sequence ID" value="RKO90532.1"/>
    <property type="molecule type" value="Genomic_DNA"/>
</dbReference>
<dbReference type="AlphaFoldDB" id="A0A4P9WDU1"/>
<feature type="compositionally biased region" description="Acidic residues" evidence="6">
    <location>
        <begin position="58"/>
        <end position="75"/>
    </location>
</feature>
<dbReference type="InterPro" id="IPR019098">
    <property type="entry name" value="Histone_chaperone_domain_CHZ"/>
</dbReference>
<evidence type="ECO:0000313" key="8">
    <source>
        <dbReference type="EMBL" id="RKO90532.1"/>
    </source>
</evidence>
<keyword evidence="4" id="KW-0143">Chaperone</keyword>
<proteinExistence type="inferred from homology"/>
<comment type="subcellular location">
    <subcellularLocation>
        <location evidence="2">Nucleus</location>
    </subcellularLocation>
</comment>
<comment type="similarity">
    <text evidence="3">Belongs to the CHZ1 family.</text>
</comment>
<accession>A0A4P9WDU1</accession>
<comment type="function">
    <text evidence="1">Forms a chaperone-bound H2A.Z-H2B complex that acts as a source for SWR1 complex-dependent H2A to H2A.Z histone replacement in chromatin.</text>
</comment>
<sequence length="430" mass="46905">METAAATPVDIPPTTTSKAEVTAVVPASESAAAAPLSPSKKDTVAVAAEHETINVDAVDAEADEDDEDDSEDEDDEQLDAMMDEDMEMDEDELKEIEAGNILESRTRGVVLDFAKISADLPVPLEDDDNIEEDPSVEHGGRIAKKGTVELSSPEQLRKLAGLARRPHFPFAHGPHVPTQRRSRAIGVAIEASFGSRFQALTLDVLHASSVLGPPVCPLSLHANQMFPAIRLKVEKLSADRGRNPSGTEGPHVCAILAVKVRGACWPATFSIDAEWAGEGKKTNVAPPRSLTTKTHGFLQISVIGAGTLKEEKRADGEAEKIDMVITPRESSVWRGPSRLQALTACVPLAPRKRKPRFQRRPYVFGREVESRRRFLPPSCSARKCSQTYQSSAHEILRDLSPSHPIPSPYCCALHSERFQTIGFVFLPQYE</sequence>
<keyword evidence="9" id="KW-1185">Reference proteome</keyword>
<dbReference type="Pfam" id="PF09649">
    <property type="entry name" value="CHZ"/>
    <property type="match status" value="1"/>
</dbReference>